<evidence type="ECO:0000256" key="1">
    <source>
        <dbReference type="SAM" id="MobiDB-lite"/>
    </source>
</evidence>
<name>A0ABU6SHZ3_9FABA</name>
<dbReference type="EMBL" id="JASCZI010060769">
    <property type="protein sequence ID" value="MED6135882.1"/>
    <property type="molecule type" value="Genomic_DNA"/>
</dbReference>
<gene>
    <name evidence="2" type="ORF">PIB30_050869</name>
</gene>
<sequence>MGKAGGGQNRNDGKRKRRRRRELNRRGEEAAATSTSRCRKEGDLATSKDPDVGGDEEHIASGGEKKSAVGERVEDMSGEEIMVGGCLEEIRGYNWKKKRNVDKFDKKL</sequence>
<protein>
    <submittedName>
        <fullName evidence="2">Uncharacterized protein</fullName>
    </submittedName>
</protein>
<evidence type="ECO:0000313" key="2">
    <source>
        <dbReference type="EMBL" id="MED6135882.1"/>
    </source>
</evidence>
<keyword evidence="3" id="KW-1185">Reference proteome</keyword>
<reference evidence="2 3" key="1">
    <citation type="journal article" date="2023" name="Plants (Basel)">
        <title>Bridging the Gap: Combining Genomics and Transcriptomics Approaches to Understand Stylosanthes scabra, an Orphan Legume from the Brazilian Caatinga.</title>
        <authorList>
            <person name="Ferreira-Neto J.R.C."/>
            <person name="da Silva M.D."/>
            <person name="Binneck E."/>
            <person name="de Melo N.F."/>
            <person name="da Silva R.H."/>
            <person name="de Melo A.L.T.M."/>
            <person name="Pandolfi V."/>
            <person name="Bustamante F.O."/>
            <person name="Brasileiro-Vidal A.C."/>
            <person name="Benko-Iseppon A.M."/>
        </authorList>
    </citation>
    <scope>NUCLEOTIDE SEQUENCE [LARGE SCALE GENOMIC DNA]</scope>
    <source>
        <tissue evidence="2">Leaves</tissue>
    </source>
</reference>
<feature type="compositionally biased region" description="Basic and acidic residues" evidence="1">
    <location>
        <begin position="38"/>
        <end position="73"/>
    </location>
</feature>
<dbReference type="Proteomes" id="UP001341840">
    <property type="component" value="Unassembled WGS sequence"/>
</dbReference>
<comment type="caution">
    <text evidence="2">The sequence shown here is derived from an EMBL/GenBank/DDBJ whole genome shotgun (WGS) entry which is preliminary data.</text>
</comment>
<accession>A0ABU6SHZ3</accession>
<proteinExistence type="predicted"/>
<feature type="region of interest" description="Disordered" evidence="1">
    <location>
        <begin position="1"/>
        <end position="73"/>
    </location>
</feature>
<evidence type="ECO:0000313" key="3">
    <source>
        <dbReference type="Proteomes" id="UP001341840"/>
    </source>
</evidence>
<feature type="compositionally biased region" description="Basic residues" evidence="1">
    <location>
        <begin position="13"/>
        <end position="23"/>
    </location>
</feature>
<organism evidence="2 3">
    <name type="scientific">Stylosanthes scabra</name>
    <dbReference type="NCBI Taxonomy" id="79078"/>
    <lineage>
        <taxon>Eukaryota</taxon>
        <taxon>Viridiplantae</taxon>
        <taxon>Streptophyta</taxon>
        <taxon>Embryophyta</taxon>
        <taxon>Tracheophyta</taxon>
        <taxon>Spermatophyta</taxon>
        <taxon>Magnoliopsida</taxon>
        <taxon>eudicotyledons</taxon>
        <taxon>Gunneridae</taxon>
        <taxon>Pentapetalae</taxon>
        <taxon>rosids</taxon>
        <taxon>fabids</taxon>
        <taxon>Fabales</taxon>
        <taxon>Fabaceae</taxon>
        <taxon>Papilionoideae</taxon>
        <taxon>50 kb inversion clade</taxon>
        <taxon>dalbergioids sensu lato</taxon>
        <taxon>Dalbergieae</taxon>
        <taxon>Pterocarpus clade</taxon>
        <taxon>Stylosanthes</taxon>
    </lineage>
</organism>